<organism evidence="6 7">
    <name type="scientific">Candidatus Kaiserbacteria bacterium RIFCSPHIGHO2_02_FULL_55_17</name>
    <dbReference type="NCBI Taxonomy" id="1798496"/>
    <lineage>
        <taxon>Bacteria</taxon>
        <taxon>Candidatus Kaiseribacteriota</taxon>
    </lineage>
</organism>
<name>A0A1F6DRQ5_9BACT</name>
<gene>
    <name evidence="4" type="primary">rplU</name>
    <name evidence="6" type="ORF">A3C94_02675</name>
</gene>
<dbReference type="GO" id="GO:0006412">
    <property type="term" value="P:translation"/>
    <property type="evidence" value="ECO:0007669"/>
    <property type="project" value="UniProtKB-UniRule"/>
</dbReference>
<accession>A0A1F6DRQ5</accession>
<dbReference type="InterPro" id="IPR001787">
    <property type="entry name" value="Ribosomal_bL21"/>
</dbReference>
<keyword evidence="4 5" id="KW-0699">rRNA-binding</keyword>
<dbReference type="PANTHER" id="PTHR21349">
    <property type="entry name" value="50S RIBOSOMAL PROTEIN L21"/>
    <property type="match status" value="1"/>
</dbReference>
<sequence length="120" mass="12876">MEVAVIKTGGKQYVVSKGDIITIEKLSASTAKSGSPDAKASRVDYKKGDTVVFGEVLLVDNGSDTTIGAPVIKGAEVKGTVVEAGLGKKVEVVKYKPKSRYYKRRGHRQPLLKVKIDSIK</sequence>
<protein>
    <recommendedName>
        <fullName evidence="4">Large ribosomal subunit protein bL21</fullName>
    </recommendedName>
</protein>
<dbReference type="GO" id="GO:0003735">
    <property type="term" value="F:structural constituent of ribosome"/>
    <property type="evidence" value="ECO:0007669"/>
    <property type="project" value="InterPro"/>
</dbReference>
<dbReference type="GO" id="GO:0005737">
    <property type="term" value="C:cytoplasm"/>
    <property type="evidence" value="ECO:0007669"/>
    <property type="project" value="UniProtKB-ARBA"/>
</dbReference>
<dbReference type="GO" id="GO:1990904">
    <property type="term" value="C:ribonucleoprotein complex"/>
    <property type="evidence" value="ECO:0007669"/>
    <property type="project" value="UniProtKB-KW"/>
</dbReference>
<dbReference type="STRING" id="1798496.A3C94_02675"/>
<keyword evidence="4 5" id="KW-0694">RNA-binding</keyword>
<keyword evidence="3 4" id="KW-0687">Ribonucleoprotein</keyword>
<dbReference type="HAMAP" id="MF_01363">
    <property type="entry name" value="Ribosomal_bL21"/>
    <property type="match status" value="1"/>
</dbReference>
<comment type="caution">
    <text evidence="6">The sequence shown here is derived from an EMBL/GenBank/DDBJ whole genome shotgun (WGS) entry which is preliminary data.</text>
</comment>
<comment type="subunit">
    <text evidence="4">Part of the 50S ribosomal subunit. Contacts protein L20.</text>
</comment>
<dbReference type="EMBL" id="MFLJ01000036">
    <property type="protein sequence ID" value="OGG64068.1"/>
    <property type="molecule type" value="Genomic_DNA"/>
</dbReference>
<dbReference type="InterPro" id="IPR036164">
    <property type="entry name" value="bL21-like_sf"/>
</dbReference>
<dbReference type="AlphaFoldDB" id="A0A1F6DRQ5"/>
<reference evidence="6 7" key="1">
    <citation type="journal article" date="2016" name="Nat. Commun.">
        <title>Thousands of microbial genomes shed light on interconnected biogeochemical processes in an aquifer system.</title>
        <authorList>
            <person name="Anantharaman K."/>
            <person name="Brown C.T."/>
            <person name="Hug L.A."/>
            <person name="Sharon I."/>
            <person name="Castelle C.J."/>
            <person name="Probst A.J."/>
            <person name="Thomas B.C."/>
            <person name="Singh A."/>
            <person name="Wilkins M.J."/>
            <person name="Karaoz U."/>
            <person name="Brodie E.L."/>
            <person name="Williams K.H."/>
            <person name="Hubbard S.S."/>
            <person name="Banfield J.F."/>
        </authorList>
    </citation>
    <scope>NUCLEOTIDE SEQUENCE [LARGE SCALE GENOMIC DNA]</scope>
</reference>
<evidence type="ECO:0000313" key="7">
    <source>
        <dbReference type="Proteomes" id="UP000177232"/>
    </source>
</evidence>
<comment type="similarity">
    <text evidence="1 4 5">Belongs to the bacterial ribosomal protein bL21 family.</text>
</comment>
<evidence type="ECO:0000256" key="3">
    <source>
        <dbReference type="ARBA" id="ARBA00023274"/>
    </source>
</evidence>
<evidence type="ECO:0000256" key="5">
    <source>
        <dbReference type="RuleBase" id="RU000562"/>
    </source>
</evidence>
<evidence type="ECO:0000256" key="1">
    <source>
        <dbReference type="ARBA" id="ARBA00008563"/>
    </source>
</evidence>
<evidence type="ECO:0000256" key="4">
    <source>
        <dbReference type="HAMAP-Rule" id="MF_01363"/>
    </source>
</evidence>
<evidence type="ECO:0000313" key="6">
    <source>
        <dbReference type="EMBL" id="OGG64068.1"/>
    </source>
</evidence>
<dbReference type="GO" id="GO:0005840">
    <property type="term" value="C:ribosome"/>
    <property type="evidence" value="ECO:0007669"/>
    <property type="project" value="UniProtKB-KW"/>
</dbReference>
<dbReference type="NCBIfam" id="TIGR00061">
    <property type="entry name" value="L21"/>
    <property type="match status" value="1"/>
</dbReference>
<evidence type="ECO:0000256" key="2">
    <source>
        <dbReference type="ARBA" id="ARBA00022980"/>
    </source>
</evidence>
<dbReference type="Pfam" id="PF00829">
    <property type="entry name" value="Ribosomal_L21p"/>
    <property type="match status" value="2"/>
</dbReference>
<dbReference type="PANTHER" id="PTHR21349:SF0">
    <property type="entry name" value="LARGE RIBOSOMAL SUBUNIT PROTEIN BL21M"/>
    <property type="match status" value="1"/>
</dbReference>
<dbReference type="InterPro" id="IPR028909">
    <property type="entry name" value="bL21-like"/>
</dbReference>
<dbReference type="Proteomes" id="UP000177232">
    <property type="component" value="Unassembled WGS sequence"/>
</dbReference>
<proteinExistence type="inferred from homology"/>
<dbReference type="GO" id="GO:0019843">
    <property type="term" value="F:rRNA binding"/>
    <property type="evidence" value="ECO:0007669"/>
    <property type="project" value="UniProtKB-UniRule"/>
</dbReference>
<dbReference type="SUPFAM" id="SSF141091">
    <property type="entry name" value="L21p-like"/>
    <property type="match status" value="1"/>
</dbReference>
<comment type="function">
    <text evidence="4 5">This protein binds to 23S rRNA in the presence of protein L20.</text>
</comment>
<keyword evidence="2 4" id="KW-0689">Ribosomal protein</keyword>